<dbReference type="GO" id="GO:0031262">
    <property type="term" value="C:Ndc80 complex"/>
    <property type="evidence" value="ECO:0007669"/>
    <property type="project" value="UniProtKB-UniRule"/>
</dbReference>
<dbReference type="STRING" id="542832.A0A3M6VWS3"/>
<gene>
    <name evidence="14" type="ORF">DD238_000273</name>
</gene>
<feature type="coiled-coil region" evidence="11">
    <location>
        <begin position="400"/>
        <end position="427"/>
    </location>
</feature>
<dbReference type="Gene3D" id="1.10.418.30">
    <property type="entry name" value="Ncd80 complex, Ncd80 subunit"/>
    <property type="match status" value="1"/>
</dbReference>
<reference evidence="14 15" key="1">
    <citation type="submission" date="2018-06" db="EMBL/GenBank/DDBJ databases">
        <title>Comparative genomics of downy mildews reveals potential adaptations to biotrophy.</title>
        <authorList>
            <person name="Fletcher K."/>
            <person name="Klosterman S.J."/>
            <person name="Derevnina L."/>
            <person name="Martin F."/>
            <person name="Koike S."/>
            <person name="Reyes Chin-Wo S."/>
            <person name="Mou B."/>
            <person name="Michelmore R."/>
        </authorList>
    </citation>
    <scope>NUCLEOTIDE SEQUENCE [LARGE SCALE GENOMIC DNA]</scope>
    <source>
        <strain evidence="14 15">R14</strain>
    </source>
</reference>
<keyword evidence="7 10" id="KW-0539">Nucleus</keyword>
<keyword evidence="9 10" id="KW-0137">Centromere</keyword>
<feature type="compositionally biased region" description="Polar residues" evidence="12">
    <location>
        <begin position="26"/>
        <end position="44"/>
    </location>
</feature>
<keyword evidence="6 11" id="KW-0175">Coiled coil</keyword>
<name>A0A3M6VWS3_9STRA</name>
<keyword evidence="4 10" id="KW-0498">Mitosis</keyword>
<dbReference type="PANTHER" id="PTHR10643:SF2">
    <property type="entry name" value="KINETOCHORE PROTEIN NDC80 HOMOLOG"/>
    <property type="match status" value="1"/>
</dbReference>
<dbReference type="InterPro" id="IPR038273">
    <property type="entry name" value="Ndc80_sf"/>
</dbReference>
<dbReference type="InterPro" id="IPR055260">
    <property type="entry name" value="Ndc80_CH"/>
</dbReference>
<evidence type="ECO:0000256" key="8">
    <source>
        <dbReference type="ARBA" id="ARBA00023306"/>
    </source>
</evidence>
<feature type="domain" description="Kinetochore protein Ndc80 CH" evidence="13">
    <location>
        <begin position="84"/>
        <end position="218"/>
    </location>
</feature>
<dbReference type="PANTHER" id="PTHR10643">
    <property type="entry name" value="KINETOCHORE PROTEIN NDC80"/>
    <property type="match status" value="1"/>
</dbReference>
<dbReference type="GO" id="GO:0051301">
    <property type="term" value="P:cell division"/>
    <property type="evidence" value="ECO:0007669"/>
    <property type="project" value="UniProtKB-UniRule"/>
</dbReference>
<evidence type="ECO:0000256" key="2">
    <source>
        <dbReference type="ARBA" id="ARBA00022454"/>
    </source>
</evidence>
<comment type="function">
    <text evidence="10">Acts as a component of the essential kinetochore-associated NDC80 complex, which is required for chromosome segregation and spindle checkpoint activity.</text>
</comment>
<evidence type="ECO:0000313" key="15">
    <source>
        <dbReference type="Proteomes" id="UP000282087"/>
    </source>
</evidence>
<evidence type="ECO:0000256" key="9">
    <source>
        <dbReference type="ARBA" id="ARBA00023328"/>
    </source>
</evidence>
<feature type="compositionally biased region" description="Low complexity" evidence="12">
    <location>
        <begin position="72"/>
        <end position="97"/>
    </location>
</feature>
<proteinExistence type="inferred from homology"/>
<evidence type="ECO:0000256" key="11">
    <source>
        <dbReference type="SAM" id="Coils"/>
    </source>
</evidence>
<feature type="region of interest" description="Disordered" evidence="12">
    <location>
        <begin position="1"/>
        <end position="101"/>
    </location>
</feature>
<evidence type="ECO:0000256" key="7">
    <source>
        <dbReference type="ARBA" id="ARBA00023242"/>
    </source>
</evidence>
<comment type="caution">
    <text evidence="14">The sequence shown here is derived from an EMBL/GenBank/DDBJ whole genome shotgun (WGS) entry which is preliminary data.</text>
</comment>
<dbReference type="Proteomes" id="UP000282087">
    <property type="component" value="Unassembled WGS sequence"/>
</dbReference>
<feature type="compositionally biased region" description="Polar residues" evidence="12">
    <location>
        <begin position="7"/>
        <end position="16"/>
    </location>
</feature>
<protein>
    <recommendedName>
        <fullName evidence="10">Kinetochore protein NDC80</fullName>
    </recommendedName>
</protein>
<comment type="similarity">
    <text evidence="1 10">Belongs to the NDC80/HEC1 family.</text>
</comment>
<keyword evidence="15" id="KW-1185">Reference proteome</keyword>
<evidence type="ECO:0000256" key="1">
    <source>
        <dbReference type="ARBA" id="ARBA00007050"/>
    </source>
</evidence>
<comment type="subcellular location">
    <subcellularLocation>
        <location evidence="10">Chromosome</location>
        <location evidence="10">Centromere</location>
        <location evidence="10">Kinetochore</location>
    </subcellularLocation>
    <subcellularLocation>
        <location evidence="10">Nucleus</location>
    </subcellularLocation>
</comment>
<evidence type="ECO:0000256" key="10">
    <source>
        <dbReference type="RuleBase" id="RU368072"/>
    </source>
</evidence>
<feature type="coiled-coil region" evidence="11">
    <location>
        <begin position="497"/>
        <end position="563"/>
    </location>
</feature>
<keyword evidence="2 10" id="KW-0158">Chromosome</keyword>
<evidence type="ECO:0000313" key="14">
    <source>
        <dbReference type="EMBL" id="RMX70120.1"/>
    </source>
</evidence>
<dbReference type="GO" id="GO:0051315">
    <property type="term" value="P:attachment of mitotic spindle microtubules to kinetochore"/>
    <property type="evidence" value="ECO:0007669"/>
    <property type="project" value="UniProtKB-UniRule"/>
</dbReference>
<keyword evidence="3 10" id="KW-0132">Cell division</keyword>
<sequence length="658" mass="76016">MRRTTLGPASSSQLNARPSALRHPSTRVSVPSKSTSTTDRQSFGTLPRRRVSTATNRTARRPPTGPRISINSRNSAGSAATARRSSSYRARASVSGRNGARVLDPRPVTDRVYLNNCVRTLVEFLTDRMFDQSLTPKLLKRGLSKKDFCNVVLFLFKQIDSNFEFGVKFEEDIVLQFRNLRYPFPISKTSLAAVGTPHTWPTLLLSISWLIELLSYDEARQEAEEIELNDEKDEENGDKQFFKYLDASYRVFLAGEDDKFAEWEKQEKEKLIKRDETVKQEMSQQELQREEFRKRIEQAKADKNALSELKQKKADCQSDLVKFKELVGRYETLNGKLDKKVEALVEVQQSLENDVRTLQEEIQKFHTRIENQELSAHDIEQISLERARLTDQLHHNLARQDELQTQIKSYENRAASIRDNLDNQIHEYWNICKELKIIPATAKYARNFDYTLELDPDLEELEAVQKLSHHLKTNVRQTALKLKQNRNARANEGLDLALVLTEELEQSENQLSIEKQTEKRWESEVKKFADQMTKEREKRAESLSRKQAAIEEVEIKITNISNEDSLVEEEAISSQQHLLDVRKAYVSFFVSLMVNLGYTKTDVFVMSYRSVEIMESYQALLDKNRHAVTNVLMACTNHKDMVDRIISSLEAELSKVEL</sequence>
<evidence type="ECO:0000256" key="12">
    <source>
        <dbReference type="SAM" id="MobiDB-lite"/>
    </source>
</evidence>
<evidence type="ECO:0000256" key="4">
    <source>
        <dbReference type="ARBA" id="ARBA00022776"/>
    </source>
</evidence>
<dbReference type="EMBL" id="QLLG01000006">
    <property type="protein sequence ID" value="RMX70120.1"/>
    <property type="molecule type" value="Genomic_DNA"/>
</dbReference>
<evidence type="ECO:0000256" key="5">
    <source>
        <dbReference type="ARBA" id="ARBA00022838"/>
    </source>
</evidence>
<evidence type="ECO:0000259" key="13">
    <source>
        <dbReference type="Pfam" id="PF03801"/>
    </source>
</evidence>
<comment type="subunit">
    <text evidence="10">Component of the NDC80 complex.</text>
</comment>
<dbReference type="VEuPathDB" id="FungiDB:DD237_000469"/>
<feature type="coiled-coil region" evidence="11">
    <location>
        <begin position="282"/>
        <end position="375"/>
    </location>
</feature>
<dbReference type="GO" id="GO:0005634">
    <property type="term" value="C:nucleus"/>
    <property type="evidence" value="ECO:0007669"/>
    <property type="project" value="UniProtKB-SubCell"/>
</dbReference>
<accession>A0A3M6VWS3</accession>
<organism evidence="14 15">
    <name type="scientific">Peronospora effusa</name>
    <dbReference type="NCBI Taxonomy" id="542832"/>
    <lineage>
        <taxon>Eukaryota</taxon>
        <taxon>Sar</taxon>
        <taxon>Stramenopiles</taxon>
        <taxon>Oomycota</taxon>
        <taxon>Peronosporomycetes</taxon>
        <taxon>Peronosporales</taxon>
        <taxon>Peronosporaceae</taxon>
        <taxon>Peronospora</taxon>
    </lineage>
</organism>
<dbReference type="Pfam" id="PF03801">
    <property type="entry name" value="Ndc80_HEC"/>
    <property type="match status" value="1"/>
</dbReference>
<dbReference type="AlphaFoldDB" id="A0A3M6VWS3"/>
<evidence type="ECO:0000256" key="6">
    <source>
        <dbReference type="ARBA" id="ARBA00023054"/>
    </source>
</evidence>
<dbReference type="InterPro" id="IPR005550">
    <property type="entry name" value="Kinetochore_Ndc80"/>
</dbReference>
<keyword evidence="8 10" id="KW-0131">Cell cycle</keyword>
<keyword evidence="5 10" id="KW-0995">Kinetochore</keyword>
<evidence type="ECO:0000256" key="3">
    <source>
        <dbReference type="ARBA" id="ARBA00022618"/>
    </source>
</evidence>